<feature type="region of interest" description="Disordered" evidence="12">
    <location>
        <begin position="617"/>
        <end position="657"/>
    </location>
</feature>
<evidence type="ECO:0000256" key="10">
    <source>
        <dbReference type="ARBA" id="ARBA00023136"/>
    </source>
</evidence>
<dbReference type="PANTHER" id="PTHR43297:SF2">
    <property type="entry name" value="DIPEPTIDE TRANSPORT ATP-BINDING PROTEIN DPPD"/>
    <property type="match status" value="1"/>
</dbReference>
<comment type="similarity">
    <text evidence="3">Belongs to the ABC transporter superfamily.</text>
</comment>
<comment type="subcellular location">
    <subcellularLocation>
        <location evidence="11">Cell membrane</location>
        <topology evidence="11">Multi-pass membrane protein</topology>
    </subcellularLocation>
    <subcellularLocation>
        <location evidence="2">Cell membrane</location>
        <topology evidence="2">Peripheral membrane protein</topology>
    </subcellularLocation>
    <subcellularLocation>
        <location evidence="1">Membrane</location>
        <topology evidence="1">Multi-pass membrane protein</topology>
    </subcellularLocation>
</comment>
<evidence type="ECO:0000256" key="8">
    <source>
        <dbReference type="ARBA" id="ARBA00022840"/>
    </source>
</evidence>
<evidence type="ECO:0000256" key="6">
    <source>
        <dbReference type="ARBA" id="ARBA00022692"/>
    </source>
</evidence>
<keyword evidence="7" id="KW-0547">Nucleotide-binding</keyword>
<dbReference type="AlphaFoldDB" id="A0A934X4S7"/>
<dbReference type="InterPro" id="IPR027417">
    <property type="entry name" value="P-loop_NTPase"/>
</dbReference>
<dbReference type="InterPro" id="IPR003593">
    <property type="entry name" value="AAA+_ATPase"/>
</dbReference>
<protein>
    <submittedName>
        <fullName evidence="15">Dipeptide/oligopeptide/nickel ABC transporter permease/ATP-binding protein</fullName>
    </submittedName>
</protein>
<keyword evidence="10 11" id="KW-0472">Membrane</keyword>
<evidence type="ECO:0000256" key="5">
    <source>
        <dbReference type="ARBA" id="ARBA00022475"/>
    </source>
</evidence>
<dbReference type="PROSITE" id="PS00211">
    <property type="entry name" value="ABC_TRANSPORTER_1"/>
    <property type="match status" value="1"/>
</dbReference>
<dbReference type="GO" id="GO:0015833">
    <property type="term" value="P:peptide transport"/>
    <property type="evidence" value="ECO:0007669"/>
    <property type="project" value="InterPro"/>
</dbReference>
<evidence type="ECO:0000259" key="14">
    <source>
        <dbReference type="PROSITE" id="PS50928"/>
    </source>
</evidence>
<dbReference type="GO" id="GO:0055085">
    <property type="term" value="P:transmembrane transport"/>
    <property type="evidence" value="ECO:0007669"/>
    <property type="project" value="InterPro"/>
</dbReference>
<accession>A0A934X4S7</accession>
<keyword evidence="8" id="KW-0067">ATP-binding</keyword>
<dbReference type="GO" id="GO:0016887">
    <property type="term" value="F:ATP hydrolysis activity"/>
    <property type="evidence" value="ECO:0007669"/>
    <property type="project" value="InterPro"/>
</dbReference>
<dbReference type="PROSITE" id="PS50893">
    <property type="entry name" value="ABC_TRANSPORTER_2"/>
    <property type="match status" value="1"/>
</dbReference>
<dbReference type="Proteomes" id="UP000718281">
    <property type="component" value="Unassembled WGS sequence"/>
</dbReference>
<feature type="transmembrane region" description="Helical" evidence="11">
    <location>
        <begin position="29"/>
        <end position="49"/>
    </location>
</feature>
<dbReference type="GO" id="GO:0005524">
    <property type="term" value="F:ATP binding"/>
    <property type="evidence" value="ECO:0007669"/>
    <property type="project" value="UniProtKB-KW"/>
</dbReference>
<dbReference type="InterPro" id="IPR017871">
    <property type="entry name" value="ABC_transporter-like_CS"/>
</dbReference>
<evidence type="ECO:0000259" key="13">
    <source>
        <dbReference type="PROSITE" id="PS50893"/>
    </source>
</evidence>
<keyword evidence="4 11" id="KW-0813">Transport</keyword>
<feature type="domain" description="ABC transmembrane type-1" evidence="14">
    <location>
        <begin position="84"/>
        <end position="274"/>
    </location>
</feature>
<gene>
    <name evidence="15" type="ORF">IPF40_04795</name>
</gene>
<evidence type="ECO:0000313" key="16">
    <source>
        <dbReference type="Proteomes" id="UP000718281"/>
    </source>
</evidence>
<evidence type="ECO:0000256" key="4">
    <source>
        <dbReference type="ARBA" id="ARBA00022448"/>
    </source>
</evidence>
<dbReference type="SUPFAM" id="SSF52540">
    <property type="entry name" value="P-loop containing nucleoside triphosphate hydrolases"/>
    <property type="match status" value="1"/>
</dbReference>
<dbReference type="Gene3D" id="1.10.3720.10">
    <property type="entry name" value="MetI-like"/>
    <property type="match status" value="1"/>
</dbReference>
<dbReference type="EMBL" id="JADIXZ010000003">
    <property type="protein sequence ID" value="MBK6300390.1"/>
    <property type="molecule type" value="Genomic_DNA"/>
</dbReference>
<dbReference type="SMART" id="SM00382">
    <property type="entry name" value="AAA"/>
    <property type="match status" value="1"/>
</dbReference>
<dbReference type="CDD" id="cd06261">
    <property type="entry name" value="TM_PBP2"/>
    <property type="match status" value="1"/>
</dbReference>
<evidence type="ECO:0000256" key="3">
    <source>
        <dbReference type="ARBA" id="ARBA00005417"/>
    </source>
</evidence>
<feature type="domain" description="ABC transporter" evidence="13">
    <location>
        <begin position="357"/>
        <end position="598"/>
    </location>
</feature>
<dbReference type="InterPro" id="IPR003439">
    <property type="entry name" value="ABC_transporter-like_ATP-bd"/>
</dbReference>
<dbReference type="InterPro" id="IPR000515">
    <property type="entry name" value="MetI-like"/>
</dbReference>
<reference evidence="15 16" key="1">
    <citation type="submission" date="2020-10" db="EMBL/GenBank/DDBJ databases">
        <title>Connecting structure to function with the recovery of over 1000 high-quality activated sludge metagenome-assembled genomes encoding full-length rRNA genes using long-read sequencing.</title>
        <authorList>
            <person name="Singleton C.M."/>
            <person name="Petriglieri F."/>
            <person name="Kristensen J.M."/>
            <person name="Kirkegaard R.H."/>
            <person name="Michaelsen T.Y."/>
            <person name="Andersen M.H."/>
            <person name="Karst S.M."/>
            <person name="Dueholm M.S."/>
            <person name="Nielsen P.H."/>
            <person name="Albertsen M."/>
        </authorList>
    </citation>
    <scope>NUCLEOTIDE SEQUENCE [LARGE SCALE GENOMIC DNA]</scope>
    <source>
        <strain evidence="15">AalE_18-Q3-R2-46_BAT3C.188</strain>
    </source>
</reference>
<dbReference type="Pfam" id="PF00005">
    <property type="entry name" value="ABC_tran"/>
    <property type="match status" value="1"/>
</dbReference>
<dbReference type="GO" id="GO:0005886">
    <property type="term" value="C:plasma membrane"/>
    <property type="evidence" value="ECO:0007669"/>
    <property type="project" value="UniProtKB-SubCell"/>
</dbReference>
<dbReference type="SUPFAM" id="SSF161098">
    <property type="entry name" value="MetI-like"/>
    <property type="match status" value="1"/>
</dbReference>
<dbReference type="InterPro" id="IPR035906">
    <property type="entry name" value="MetI-like_sf"/>
</dbReference>
<dbReference type="CDD" id="cd03257">
    <property type="entry name" value="ABC_NikE_OppD_transporters"/>
    <property type="match status" value="1"/>
</dbReference>
<evidence type="ECO:0000256" key="1">
    <source>
        <dbReference type="ARBA" id="ARBA00004141"/>
    </source>
</evidence>
<evidence type="ECO:0000256" key="9">
    <source>
        <dbReference type="ARBA" id="ARBA00022989"/>
    </source>
</evidence>
<dbReference type="Gene3D" id="3.40.50.300">
    <property type="entry name" value="P-loop containing nucleotide triphosphate hydrolases"/>
    <property type="match status" value="1"/>
</dbReference>
<evidence type="ECO:0000256" key="12">
    <source>
        <dbReference type="SAM" id="MobiDB-lite"/>
    </source>
</evidence>
<evidence type="ECO:0000256" key="2">
    <source>
        <dbReference type="ARBA" id="ARBA00004202"/>
    </source>
</evidence>
<dbReference type="InterPro" id="IPR050388">
    <property type="entry name" value="ABC_Ni/Peptide_Import"/>
</dbReference>
<feature type="transmembrane region" description="Helical" evidence="11">
    <location>
        <begin position="88"/>
        <end position="113"/>
    </location>
</feature>
<feature type="transmembrane region" description="Helical" evidence="11">
    <location>
        <begin position="133"/>
        <end position="158"/>
    </location>
</feature>
<name>A0A934X4S7_9MICO</name>
<dbReference type="Pfam" id="PF00528">
    <property type="entry name" value="BPD_transp_1"/>
    <property type="match status" value="1"/>
</dbReference>
<evidence type="ECO:0000256" key="11">
    <source>
        <dbReference type="RuleBase" id="RU363032"/>
    </source>
</evidence>
<organism evidence="15 16">
    <name type="scientific">Candidatus Phosphoribacter hodrii</name>
    <dbReference type="NCBI Taxonomy" id="2953743"/>
    <lineage>
        <taxon>Bacteria</taxon>
        <taxon>Bacillati</taxon>
        <taxon>Actinomycetota</taxon>
        <taxon>Actinomycetes</taxon>
        <taxon>Micrococcales</taxon>
        <taxon>Dermatophilaceae</taxon>
        <taxon>Candidatus Phosphoribacter</taxon>
    </lineage>
</organism>
<comment type="caution">
    <text evidence="15">The sequence shown here is derived from an EMBL/GenBank/DDBJ whole genome shotgun (WGS) entry which is preliminary data.</text>
</comment>
<sequence>MRPTLTKSLESRPGFRLPAIQSLPITSKIALGVIALVAAMAVFAPLLGVDPLASGTPVLPPGPGHPFGTDAIGRDILARVAFGARSSLVLGLVATGVALAAAAVLGSIAATAGKATSEVLMRILDIVMSFPGIALAAVFVAVFGNALPVLIFAIAFLYTPQLTRVVRANVLAQFGEDYVSASRVMGARPAHILIKHVARNCLAPIMVFATVLVADAIVFEASLSFINAGVKPPNPSWGNILADGKQLLLSGYWWPTFFPGLMILITVLSLNILSEGLTDALASPAVKRRVDVEADEKALLQGTAAAPVGAPVGAQVLGQVDGAVAKQLLTTSLVTLREQELKRTDRLVYAADSAPLLEVRDLSIRFPQAHGEVAIVDRVSFDVRPGETMALVGESGCGKSITALAIMGLLSPAAQIEGEVFFDGRDLLTMDRKERIGLLGHDLAMIYQDALSSLNPSMLVKSQLAQLTKRGGKRSAEDLLELVGLDPARTLKSYPHELSGGQRQRVLIAMALTRNPRLLIADEPTTALDVTVQQQVVGLLNTLREQLGFAMVFVSHDLALVAKLAHRITVMYAGQVVEQAPTSELLSNPRHEYTRGLLGSVLSIEAGAARLHQVPGTVPSPREFLPGDRFAPRSSYPDLGRDERPTLRPAGPDHVYASTDALEAALEGSRR</sequence>
<dbReference type="NCBIfam" id="TIGR01727">
    <property type="entry name" value="oligo_HPY"/>
    <property type="match status" value="1"/>
</dbReference>
<evidence type="ECO:0000313" key="15">
    <source>
        <dbReference type="EMBL" id="MBK6300390.1"/>
    </source>
</evidence>
<dbReference type="PANTHER" id="PTHR43297">
    <property type="entry name" value="OLIGOPEPTIDE TRANSPORT ATP-BINDING PROTEIN APPD"/>
    <property type="match status" value="1"/>
</dbReference>
<comment type="similarity">
    <text evidence="11">Belongs to the binding-protein-dependent transport system permease family.</text>
</comment>
<evidence type="ECO:0000256" key="7">
    <source>
        <dbReference type="ARBA" id="ARBA00022741"/>
    </source>
</evidence>
<feature type="transmembrane region" description="Helical" evidence="11">
    <location>
        <begin position="201"/>
        <end position="226"/>
    </location>
</feature>
<dbReference type="InterPro" id="IPR013563">
    <property type="entry name" value="Oligopep_ABC_C"/>
</dbReference>
<dbReference type="PROSITE" id="PS50928">
    <property type="entry name" value="ABC_TM1"/>
    <property type="match status" value="1"/>
</dbReference>
<dbReference type="FunFam" id="3.40.50.300:FF:000016">
    <property type="entry name" value="Oligopeptide ABC transporter ATP-binding component"/>
    <property type="match status" value="1"/>
</dbReference>
<keyword evidence="5" id="KW-1003">Cell membrane</keyword>
<proteinExistence type="inferred from homology"/>
<dbReference type="Pfam" id="PF08352">
    <property type="entry name" value="oligo_HPY"/>
    <property type="match status" value="1"/>
</dbReference>
<keyword evidence="6 11" id="KW-0812">Transmembrane</keyword>
<keyword evidence="9 11" id="KW-1133">Transmembrane helix</keyword>
<feature type="transmembrane region" description="Helical" evidence="11">
    <location>
        <begin position="252"/>
        <end position="273"/>
    </location>
</feature>